<evidence type="ECO:0000313" key="3">
    <source>
        <dbReference type="Proteomes" id="UP000681967"/>
    </source>
</evidence>
<organism evidence="2 3">
    <name type="scientific">Rotaria magnacalcarata</name>
    <dbReference type="NCBI Taxonomy" id="392030"/>
    <lineage>
        <taxon>Eukaryota</taxon>
        <taxon>Metazoa</taxon>
        <taxon>Spiralia</taxon>
        <taxon>Gnathifera</taxon>
        <taxon>Rotifera</taxon>
        <taxon>Eurotatoria</taxon>
        <taxon>Bdelloidea</taxon>
        <taxon>Philodinida</taxon>
        <taxon>Philodinidae</taxon>
        <taxon>Rotaria</taxon>
    </lineage>
</organism>
<keyword evidence="1" id="KW-0812">Transmembrane</keyword>
<keyword evidence="1" id="KW-0472">Membrane</keyword>
<name>A0A8S2SJX8_9BILA</name>
<comment type="caution">
    <text evidence="2">The sequence shown here is derived from an EMBL/GenBank/DDBJ whole genome shotgun (WGS) entry which is preliminary data.</text>
</comment>
<reference evidence="2" key="1">
    <citation type="submission" date="2021-02" db="EMBL/GenBank/DDBJ databases">
        <authorList>
            <person name="Nowell W R."/>
        </authorList>
    </citation>
    <scope>NUCLEOTIDE SEQUENCE</scope>
</reference>
<protein>
    <submittedName>
        <fullName evidence="2">Uncharacterized protein</fullName>
    </submittedName>
</protein>
<dbReference type="AlphaFoldDB" id="A0A8S2SJX8"/>
<accession>A0A8S2SJX8</accession>
<proteinExistence type="predicted"/>
<dbReference type="EMBL" id="CAJOBH010018338">
    <property type="protein sequence ID" value="CAF4205607.1"/>
    <property type="molecule type" value="Genomic_DNA"/>
</dbReference>
<feature type="transmembrane region" description="Helical" evidence="1">
    <location>
        <begin position="20"/>
        <end position="38"/>
    </location>
</feature>
<dbReference type="Proteomes" id="UP000681967">
    <property type="component" value="Unassembled WGS sequence"/>
</dbReference>
<keyword evidence="1" id="KW-1133">Transmembrane helix</keyword>
<evidence type="ECO:0000313" key="2">
    <source>
        <dbReference type="EMBL" id="CAF4205607.1"/>
    </source>
</evidence>
<gene>
    <name evidence="2" type="ORF">BYL167_LOCUS23817</name>
</gene>
<sequence length="137" mass="15963">RSLNPITKLFHWIERIMVSYMKLVYITGWLLACVVIYSQQAVISSASSLNEQFDFPKRHIDAHARTSIPLFRGSNLGIFVRKRPLSLLHERSVIRRRDIRPSSSDEENILAESLYNSAHQQRRFDDYSENPGPMFGR</sequence>
<feature type="non-terminal residue" evidence="2">
    <location>
        <position position="1"/>
    </location>
</feature>
<evidence type="ECO:0000256" key="1">
    <source>
        <dbReference type="SAM" id="Phobius"/>
    </source>
</evidence>